<sequence length="352" mass="39948">MDALAEYSSDEDSNSVKDQNEAKKKSGGQGDNYENVTMDLSEWCCSIEIPPQAEAQPKLVVEGNGFYYVQGSDDNKESSSRPSKDRERSKSGRHEKRHHKNKHSRREDRERRDNRREDRHRSDRDRKYSRRSRSRSRSPRRRSRSRERHRDRNRDHKSKRSPPAIPEVVPSSSAAINTAEKCRPNYLNSGSLSEAARSSGVLGEKDRSISPPAAKSQEAIQLSSGIVPGLTNNPTLSRIQEQLQKRRALWSTKSAAAKETCAKSGNNWESTTLPKDNDGKMTAKFKRLMGMKGVEAEPEPRGPKKPPAAAEQHKQQDEMFNKMERQYEVARLATHSYRGIGLGFGTFQCNPR</sequence>
<dbReference type="AlphaFoldDB" id="A0A8S1C899"/>
<feature type="region of interest" description="Disordered" evidence="1">
    <location>
        <begin position="1"/>
        <end position="35"/>
    </location>
</feature>
<dbReference type="InterPro" id="IPR028124">
    <property type="entry name" value="SMAP_dom"/>
</dbReference>
<feature type="compositionally biased region" description="Basic residues" evidence="1">
    <location>
        <begin position="127"/>
        <end position="147"/>
    </location>
</feature>
<feature type="compositionally biased region" description="Polar residues" evidence="1">
    <location>
        <begin position="263"/>
        <end position="274"/>
    </location>
</feature>
<organism evidence="3 4">
    <name type="scientific">Cloeon dipterum</name>
    <dbReference type="NCBI Taxonomy" id="197152"/>
    <lineage>
        <taxon>Eukaryota</taxon>
        <taxon>Metazoa</taxon>
        <taxon>Ecdysozoa</taxon>
        <taxon>Arthropoda</taxon>
        <taxon>Hexapoda</taxon>
        <taxon>Insecta</taxon>
        <taxon>Pterygota</taxon>
        <taxon>Palaeoptera</taxon>
        <taxon>Ephemeroptera</taxon>
        <taxon>Pisciforma</taxon>
        <taxon>Baetidae</taxon>
        <taxon>Cloeon</taxon>
    </lineage>
</organism>
<keyword evidence="4" id="KW-1185">Reference proteome</keyword>
<evidence type="ECO:0000313" key="4">
    <source>
        <dbReference type="Proteomes" id="UP000494165"/>
    </source>
</evidence>
<dbReference type="EMBL" id="CADEPI010000016">
    <property type="protein sequence ID" value="CAB3364501.1"/>
    <property type="molecule type" value="Genomic_DNA"/>
</dbReference>
<gene>
    <name evidence="3" type="ORF">CLODIP_2_CD09266</name>
</gene>
<reference evidence="3 4" key="1">
    <citation type="submission" date="2020-04" db="EMBL/GenBank/DDBJ databases">
        <authorList>
            <person name="Alioto T."/>
            <person name="Alioto T."/>
            <person name="Gomez Garrido J."/>
        </authorList>
    </citation>
    <scope>NUCLEOTIDE SEQUENCE [LARGE SCALE GENOMIC DNA]</scope>
</reference>
<evidence type="ECO:0000259" key="2">
    <source>
        <dbReference type="Pfam" id="PF15477"/>
    </source>
</evidence>
<name>A0A8S1C899_9INSE</name>
<dbReference type="Proteomes" id="UP000494165">
    <property type="component" value="Unassembled WGS sequence"/>
</dbReference>
<feature type="region of interest" description="Disordered" evidence="1">
    <location>
        <begin position="68"/>
        <end position="239"/>
    </location>
</feature>
<feature type="region of interest" description="Disordered" evidence="1">
    <location>
        <begin position="260"/>
        <end position="318"/>
    </location>
</feature>
<dbReference type="Pfam" id="PF15477">
    <property type="entry name" value="SMAP"/>
    <property type="match status" value="1"/>
</dbReference>
<dbReference type="PANTHER" id="PTHR22426:SF2">
    <property type="entry name" value="ARGININE_SERINE-RICH COILED-COIL PROTEIN 2"/>
    <property type="match status" value="1"/>
</dbReference>
<evidence type="ECO:0000313" key="3">
    <source>
        <dbReference type="EMBL" id="CAB3364501.1"/>
    </source>
</evidence>
<feature type="compositionally biased region" description="Basic and acidic residues" evidence="1">
    <location>
        <begin position="105"/>
        <end position="126"/>
    </location>
</feature>
<dbReference type="OrthoDB" id="1928974at2759"/>
<feature type="compositionally biased region" description="Basic and acidic residues" evidence="1">
    <location>
        <begin position="14"/>
        <end position="24"/>
    </location>
</feature>
<accession>A0A8S1C899</accession>
<protein>
    <recommendedName>
        <fullName evidence="2">Small acidic protein-like domain-containing protein</fullName>
    </recommendedName>
</protein>
<proteinExistence type="predicted"/>
<feature type="compositionally biased region" description="Basic and acidic residues" evidence="1">
    <location>
        <begin position="73"/>
        <end position="92"/>
    </location>
</feature>
<feature type="compositionally biased region" description="Basic residues" evidence="1">
    <location>
        <begin position="93"/>
        <end position="104"/>
    </location>
</feature>
<comment type="caution">
    <text evidence="3">The sequence shown here is derived from an EMBL/GenBank/DDBJ whole genome shotgun (WGS) entry which is preliminary data.</text>
</comment>
<feature type="domain" description="Small acidic protein-like" evidence="2">
    <location>
        <begin position="268"/>
        <end position="343"/>
    </location>
</feature>
<dbReference type="PANTHER" id="PTHR22426">
    <property type="entry name" value="ARGININE_SERINE-RICH COILED-COIL PROTEIN 2"/>
    <property type="match status" value="1"/>
</dbReference>
<feature type="compositionally biased region" description="Polar residues" evidence="1">
    <location>
        <begin position="218"/>
        <end position="239"/>
    </location>
</feature>
<evidence type="ECO:0000256" key="1">
    <source>
        <dbReference type="SAM" id="MobiDB-lite"/>
    </source>
</evidence>